<dbReference type="PANTHER" id="PTHR35014:SF1">
    <property type="entry name" value="INFECTION RESPONSE PROTEIN"/>
    <property type="match status" value="1"/>
</dbReference>
<dbReference type="AlphaFoldDB" id="A0AAN5IBN3"/>
<feature type="non-terminal residue" evidence="2">
    <location>
        <position position="1"/>
    </location>
</feature>
<reference evidence="3" key="1">
    <citation type="submission" date="2022-10" db="EMBL/GenBank/DDBJ databases">
        <title>Genome assembly of Pristionchus species.</title>
        <authorList>
            <person name="Yoshida K."/>
            <person name="Sommer R.J."/>
        </authorList>
    </citation>
    <scope>NUCLEOTIDE SEQUENCE [LARGE SCALE GENOMIC DNA]</scope>
    <source>
        <strain evidence="3">RS5460</strain>
    </source>
</reference>
<dbReference type="PANTHER" id="PTHR35014">
    <property type="entry name" value="INFECTION RESPONSE PROTEIN-RELATED"/>
    <property type="match status" value="1"/>
</dbReference>
<keyword evidence="3" id="KW-1185">Reference proteome</keyword>
<name>A0AAN5IBN3_9BILA</name>
<feature type="chain" id="PRO_5042852676" description="Secreted protein" evidence="1">
    <location>
        <begin position="32"/>
        <end position="262"/>
    </location>
</feature>
<comment type="caution">
    <text evidence="2">The sequence shown here is derived from an EMBL/GenBank/DDBJ whole genome shotgun (WGS) entry which is preliminary data.</text>
</comment>
<evidence type="ECO:0000256" key="1">
    <source>
        <dbReference type="SAM" id="SignalP"/>
    </source>
</evidence>
<dbReference type="Proteomes" id="UP001328107">
    <property type="component" value="Unassembled WGS sequence"/>
</dbReference>
<sequence length="262" mass="28768">RIGSLHSHGRRTMTSLNTILLLSLLFSSLLATNSSSLPRLSRDVTTVCSPDQVNDLLSCYARFLALYNLVIEQVGARSVLPHFTRLYYEKNRQSLSTICLNWNALTSCVAPFSLQCINSQVFQRITYGQVEGTQYMQNHAFFEYACAAGNHLFMANEGCLTTALAVSSFPKRLLDCGGDTRIEDPGMLCAAAQNTNRCIKESFMRECGESAAIGACHAATNIARRAEEVEPMCLIDMDFTCSAAADSILVVVASTLAYMITR</sequence>
<keyword evidence="1" id="KW-0732">Signal</keyword>
<proteinExistence type="predicted"/>
<gene>
    <name evidence="2" type="ORF">PMAYCL1PPCAC_28949</name>
</gene>
<feature type="signal peptide" evidence="1">
    <location>
        <begin position="1"/>
        <end position="31"/>
    </location>
</feature>
<evidence type="ECO:0000313" key="3">
    <source>
        <dbReference type="Proteomes" id="UP001328107"/>
    </source>
</evidence>
<protein>
    <recommendedName>
        <fullName evidence="4">Secreted protein</fullName>
    </recommendedName>
</protein>
<accession>A0AAN5IBN3</accession>
<evidence type="ECO:0008006" key="4">
    <source>
        <dbReference type="Google" id="ProtNLM"/>
    </source>
</evidence>
<organism evidence="2 3">
    <name type="scientific">Pristionchus mayeri</name>
    <dbReference type="NCBI Taxonomy" id="1317129"/>
    <lineage>
        <taxon>Eukaryota</taxon>
        <taxon>Metazoa</taxon>
        <taxon>Ecdysozoa</taxon>
        <taxon>Nematoda</taxon>
        <taxon>Chromadorea</taxon>
        <taxon>Rhabditida</taxon>
        <taxon>Rhabditina</taxon>
        <taxon>Diplogasteromorpha</taxon>
        <taxon>Diplogasteroidea</taxon>
        <taxon>Neodiplogasteridae</taxon>
        <taxon>Pristionchus</taxon>
    </lineage>
</organism>
<dbReference type="EMBL" id="BTRK01000006">
    <property type="protein sequence ID" value="GMR58754.1"/>
    <property type="molecule type" value="Genomic_DNA"/>
</dbReference>
<evidence type="ECO:0000313" key="2">
    <source>
        <dbReference type="EMBL" id="GMR58754.1"/>
    </source>
</evidence>